<proteinExistence type="predicted"/>
<name>A0A0F9T9S8_9ZZZZ</name>
<reference evidence="1" key="1">
    <citation type="journal article" date="2015" name="Nature">
        <title>Complex archaea that bridge the gap between prokaryotes and eukaryotes.</title>
        <authorList>
            <person name="Spang A."/>
            <person name="Saw J.H."/>
            <person name="Jorgensen S.L."/>
            <person name="Zaremba-Niedzwiedzka K."/>
            <person name="Martijn J."/>
            <person name="Lind A.E."/>
            <person name="van Eijk R."/>
            <person name="Schleper C."/>
            <person name="Guy L."/>
            <person name="Ettema T.J."/>
        </authorList>
    </citation>
    <scope>NUCLEOTIDE SEQUENCE</scope>
</reference>
<organism evidence="1">
    <name type="scientific">marine sediment metagenome</name>
    <dbReference type="NCBI Taxonomy" id="412755"/>
    <lineage>
        <taxon>unclassified sequences</taxon>
        <taxon>metagenomes</taxon>
        <taxon>ecological metagenomes</taxon>
    </lineage>
</organism>
<evidence type="ECO:0000313" key="1">
    <source>
        <dbReference type="EMBL" id="KKN75934.1"/>
    </source>
</evidence>
<accession>A0A0F9T9S8</accession>
<sequence>MIIDLPLTSEELKSLPYNKNEDGEPMTEADFEQEILGHIRYRLRHYDGVAKRILVRNKTITELE</sequence>
<dbReference type="EMBL" id="LAZR01000302">
    <property type="protein sequence ID" value="KKN75934.1"/>
    <property type="molecule type" value="Genomic_DNA"/>
</dbReference>
<comment type="caution">
    <text evidence="1">The sequence shown here is derived from an EMBL/GenBank/DDBJ whole genome shotgun (WGS) entry which is preliminary data.</text>
</comment>
<gene>
    <name evidence="1" type="ORF">LCGC14_0376420</name>
</gene>
<dbReference type="AlphaFoldDB" id="A0A0F9T9S8"/>
<protein>
    <submittedName>
        <fullName evidence="1">Uncharacterized protein</fullName>
    </submittedName>
</protein>